<reference evidence="1" key="1">
    <citation type="submission" date="2023-03" db="EMBL/GenBank/DDBJ databases">
        <title>Massive genome expansion in bonnet fungi (Mycena s.s.) driven by repeated elements and novel gene families across ecological guilds.</title>
        <authorList>
            <consortium name="Lawrence Berkeley National Laboratory"/>
            <person name="Harder C.B."/>
            <person name="Miyauchi S."/>
            <person name="Viragh M."/>
            <person name="Kuo A."/>
            <person name="Thoen E."/>
            <person name="Andreopoulos B."/>
            <person name="Lu D."/>
            <person name="Skrede I."/>
            <person name="Drula E."/>
            <person name="Henrissat B."/>
            <person name="Morin E."/>
            <person name="Kohler A."/>
            <person name="Barry K."/>
            <person name="LaButti K."/>
            <person name="Morin E."/>
            <person name="Salamov A."/>
            <person name="Lipzen A."/>
            <person name="Mereny Z."/>
            <person name="Hegedus B."/>
            <person name="Baldrian P."/>
            <person name="Stursova M."/>
            <person name="Weitz H."/>
            <person name="Taylor A."/>
            <person name="Grigoriev I.V."/>
            <person name="Nagy L.G."/>
            <person name="Martin F."/>
            <person name="Kauserud H."/>
        </authorList>
    </citation>
    <scope>NUCLEOTIDE SEQUENCE</scope>
    <source>
        <strain evidence="1">CBHHK182m</strain>
    </source>
</reference>
<proteinExistence type="predicted"/>
<gene>
    <name evidence="1" type="ORF">B0H16DRAFT_1746367</name>
</gene>
<keyword evidence="2" id="KW-1185">Reference proteome</keyword>
<evidence type="ECO:0000313" key="1">
    <source>
        <dbReference type="EMBL" id="KAJ7707999.1"/>
    </source>
</evidence>
<organism evidence="1 2">
    <name type="scientific">Mycena metata</name>
    <dbReference type="NCBI Taxonomy" id="1033252"/>
    <lineage>
        <taxon>Eukaryota</taxon>
        <taxon>Fungi</taxon>
        <taxon>Dikarya</taxon>
        <taxon>Basidiomycota</taxon>
        <taxon>Agaricomycotina</taxon>
        <taxon>Agaricomycetes</taxon>
        <taxon>Agaricomycetidae</taxon>
        <taxon>Agaricales</taxon>
        <taxon>Marasmiineae</taxon>
        <taxon>Mycenaceae</taxon>
        <taxon>Mycena</taxon>
    </lineage>
</organism>
<protein>
    <submittedName>
        <fullName evidence="1">Uncharacterized protein</fullName>
    </submittedName>
</protein>
<dbReference type="AlphaFoldDB" id="A0AAD7MAG8"/>
<accession>A0AAD7MAG8</accession>
<evidence type="ECO:0000313" key="2">
    <source>
        <dbReference type="Proteomes" id="UP001215598"/>
    </source>
</evidence>
<dbReference type="Proteomes" id="UP001215598">
    <property type="component" value="Unassembled WGS sequence"/>
</dbReference>
<name>A0AAD7MAG8_9AGAR</name>
<sequence length="89" mass="10172">MRRVLRYLEWETATWSTRAEWLNEREIPAATRAGMRVYALKQAAVHRVLRAFFFKQLNVSLNDAAAASLAIDDAEDRSLTALFDKDVTA</sequence>
<dbReference type="EMBL" id="JARKIB010000438">
    <property type="protein sequence ID" value="KAJ7707999.1"/>
    <property type="molecule type" value="Genomic_DNA"/>
</dbReference>
<comment type="caution">
    <text evidence="1">The sequence shown here is derived from an EMBL/GenBank/DDBJ whole genome shotgun (WGS) entry which is preliminary data.</text>
</comment>